<keyword evidence="2" id="KW-1185">Reference proteome</keyword>
<dbReference type="Pfam" id="PF12646">
    <property type="entry name" value="DUF3783"/>
    <property type="match status" value="1"/>
</dbReference>
<proteinExistence type="predicted"/>
<name>A0AAV1I9D1_9CHLO</name>
<organism evidence="1 2">
    <name type="scientific">Coccomyxa viridis</name>
    <dbReference type="NCBI Taxonomy" id="1274662"/>
    <lineage>
        <taxon>Eukaryota</taxon>
        <taxon>Viridiplantae</taxon>
        <taxon>Chlorophyta</taxon>
        <taxon>core chlorophytes</taxon>
        <taxon>Trebouxiophyceae</taxon>
        <taxon>Trebouxiophyceae incertae sedis</taxon>
        <taxon>Coccomyxaceae</taxon>
        <taxon>Coccomyxa</taxon>
    </lineage>
</organism>
<dbReference type="PANTHER" id="PTHR35732:SF1">
    <property type="entry name" value="OS10G0545100 PROTEIN"/>
    <property type="match status" value="1"/>
</dbReference>
<comment type="caution">
    <text evidence="1">The sequence shown here is derived from an EMBL/GenBank/DDBJ whole genome shotgun (WGS) entry which is preliminary data.</text>
</comment>
<dbReference type="Proteomes" id="UP001314263">
    <property type="component" value="Unassembled WGS sequence"/>
</dbReference>
<dbReference type="InterPro" id="IPR016621">
    <property type="entry name" value="UCP014543"/>
</dbReference>
<dbReference type="PANTHER" id="PTHR35732">
    <property type="entry name" value="OS10G0545100 PROTEIN"/>
    <property type="match status" value="1"/>
</dbReference>
<evidence type="ECO:0000313" key="1">
    <source>
        <dbReference type="EMBL" id="CAK0783974.1"/>
    </source>
</evidence>
<gene>
    <name evidence="1" type="ORF">CVIRNUC_007177</name>
</gene>
<dbReference type="EMBL" id="CAUYUE010000009">
    <property type="protein sequence ID" value="CAK0783974.1"/>
    <property type="molecule type" value="Genomic_DNA"/>
</dbReference>
<reference evidence="1 2" key="1">
    <citation type="submission" date="2023-10" db="EMBL/GenBank/DDBJ databases">
        <authorList>
            <person name="Maclean D."/>
            <person name="Macfadyen A."/>
        </authorList>
    </citation>
    <scope>NUCLEOTIDE SEQUENCE [LARGE SCALE GENOMIC DNA]</scope>
</reference>
<sequence length="219" mass="23925">MQCQTRLNMQISLLLPTLHHSPFTALKPCRHPSISRQSLCKPPRGFLDSLFGRQSSSDLHPDGPLFAPIDTASEGGLGGTSDNLFGPLAVLLIGFSQYEVDAFRAFMIDMDADMVKIITCNRGLLKQSLKDALKANAGTFEQLPLGTKRAVFLSGMSGSEVQEVVSAYHDSGLPRSMWAAAVPANYDRTLGTLIEDIYGDHQLMMNLEREAAERKAAQN</sequence>
<accession>A0AAV1I9D1</accession>
<protein>
    <submittedName>
        <fullName evidence="1">Uncharacterized protein</fullName>
    </submittedName>
</protein>
<evidence type="ECO:0000313" key="2">
    <source>
        <dbReference type="Proteomes" id="UP001314263"/>
    </source>
</evidence>
<dbReference type="AlphaFoldDB" id="A0AAV1I9D1"/>